<proteinExistence type="predicted"/>
<evidence type="ECO:0008006" key="3">
    <source>
        <dbReference type="Google" id="ProtNLM"/>
    </source>
</evidence>
<accession>A0ABQ5K305</accession>
<comment type="caution">
    <text evidence="1">The sequence shown here is derived from an EMBL/GenBank/DDBJ whole genome shotgun (WGS) entry which is preliminary data.</text>
</comment>
<feature type="non-terminal residue" evidence="1">
    <location>
        <position position="259"/>
    </location>
</feature>
<dbReference type="Proteomes" id="UP001057375">
    <property type="component" value="Unassembled WGS sequence"/>
</dbReference>
<protein>
    <recommendedName>
        <fullName evidence="3">Peptidase A2 domain-containing protein</fullName>
    </recommendedName>
</protein>
<evidence type="ECO:0000313" key="1">
    <source>
        <dbReference type="EMBL" id="GKT26754.1"/>
    </source>
</evidence>
<gene>
    <name evidence="1" type="ORF">ADUPG1_004714</name>
</gene>
<feature type="non-terminal residue" evidence="1">
    <location>
        <position position="1"/>
    </location>
</feature>
<name>A0ABQ5K305_9EUKA</name>
<sequence length="259" mass="29449">HSTPGGGDNNEKDEEETVIRHDEPLLNCNFLENTKKEALDDFGCILVRLKVGPAASKGVLAIMDTGSDLSLMSKSWALDKGRLGEYDPWIGTMRRFTSEEIHRTKPETPLSFKTIDGNTSTVDEWIALETTVMKSQGKKEKEHTHLVQYWLTPLLPSDSPILMGKPAMKDLGITLNVRSVKLGGDLRHRMRCILYRMYGILDKSIKDIDTKTKDMRQYVDAFKRAKNEVKPLDKLREAVEGDDPFAVKEWDTRIARETR</sequence>
<evidence type="ECO:0000313" key="2">
    <source>
        <dbReference type="Proteomes" id="UP001057375"/>
    </source>
</evidence>
<organism evidence="1 2">
    <name type="scientific">Aduncisulcus paluster</name>
    <dbReference type="NCBI Taxonomy" id="2918883"/>
    <lineage>
        <taxon>Eukaryota</taxon>
        <taxon>Metamonada</taxon>
        <taxon>Carpediemonas-like organisms</taxon>
        <taxon>Aduncisulcus</taxon>
    </lineage>
</organism>
<reference evidence="1" key="1">
    <citation type="submission" date="2022-03" db="EMBL/GenBank/DDBJ databases">
        <title>Draft genome sequence of Aduncisulcus paluster, a free-living microaerophilic Fornicata.</title>
        <authorList>
            <person name="Yuyama I."/>
            <person name="Kume K."/>
            <person name="Tamura T."/>
            <person name="Inagaki Y."/>
            <person name="Hashimoto T."/>
        </authorList>
    </citation>
    <scope>NUCLEOTIDE SEQUENCE</scope>
    <source>
        <strain evidence="1">NY0171</strain>
    </source>
</reference>
<dbReference type="EMBL" id="BQXS01007262">
    <property type="protein sequence ID" value="GKT26754.1"/>
    <property type="molecule type" value="Genomic_DNA"/>
</dbReference>
<keyword evidence="2" id="KW-1185">Reference proteome</keyword>